<protein>
    <submittedName>
        <fullName evidence="1">Uncharacterized protein</fullName>
    </submittedName>
</protein>
<dbReference type="RefSeq" id="WP_083127550.1">
    <property type="nucleotide sequence ID" value="NZ_MVIM01000012.1"/>
</dbReference>
<dbReference type="Proteomes" id="UP000192411">
    <property type="component" value="Unassembled WGS sequence"/>
</dbReference>
<organism evidence="1 2">
    <name type="scientific">Mycolicibacterium tusciae</name>
    <dbReference type="NCBI Taxonomy" id="75922"/>
    <lineage>
        <taxon>Bacteria</taxon>
        <taxon>Bacillati</taxon>
        <taxon>Actinomycetota</taxon>
        <taxon>Actinomycetes</taxon>
        <taxon>Mycobacteriales</taxon>
        <taxon>Mycobacteriaceae</taxon>
        <taxon>Mycolicibacterium</taxon>
    </lineage>
</organism>
<dbReference type="AlphaFoldDB" id="A0A1X0JK11"/>
<gene>
    <name evidence="1" type="ORF">BST47_20860</name>
</gene>
<proteinExistence type="predicted"/>
<dbReference type="EMBL" id="MVIM01000012">
    <property type="protein sequence ID" value="ORB63172.1"/>
    <property type="molecule type" value="Genomic_DNA"/>
</dbReference>
<dbReference type="STRING" id="75922.BST47_20860"/>
<evidence type="ECO:0000313" key="2">
    <source>
        <dbReference type="Proteomes" id="UP000192411"/>
    </source>
</evidence>
<name>A0A1X0JK11_9MYCO</name>
<reference evidence="1 2" key="1">
    <citation type="submission" date="2017-02" db="EMBL/GenBank/DDBJ databases">
        <title>The new phylogeny of genus Mycobacterium.</title>
        <authorList>
            <person name="Tortoli E."/>
            <person name="Trovato A."/>
            <person name="Cirillo D.M."/>
        </authorList>
    </citation>
    <scope>NUCLEOTIDE SEQUENCE [LARGE SCALE GENOMIC DNA]</scope>
    <source>
        <strain evidence="1 2">DSM 44338</strain>
    </source>
</reference>
<comment type="caution">
    <text evidence="1">The sequence shown here is derived from an EMBL/GenBank/DDBJ whole genome shotgun (WGS) entry which is preliminary data.</text>
</comment>
<accession>A0A1X0JK11</accession>
<evidence type="ECO:0000313" key="1">
    <source>
        <dbReference type="EMBL" id="ORB63172.1"/>
    </source>
</evidence>
<sequence>MAGERLCALSPAISYGQSPKTKSGDEWEPHTFGGETIGGVVWIDTWPGRCVVVLPPESCVLVTLAAAAPGADAMAAATAPAPNSIAKVRGLVLILFSLIHFLLCQTIDEFVDVFSVQHSI</sequence>
<keyword evidence="2" id="KW-1185">Reference proteome</keyword>